<keyword evidence="1" id="KW-0418">Kinase</keyword>
<dbReference type="EMBL" id="BHGK01000001">
    <property type="protein sequence ID" value="GCA68279.1"/>
    <property type="molecule type" value="Genomic_DNA"/>
</dbReference>
<dbReference type="InterPro" id="IPR027417">
    <property type="entry name" value="P-loop_NTPase"/>
</dbReference>
<dbReference type="AlphaFoldDB" id="A0A391PEJ9"/>
<sequence>MANRVITISRQFGSGGRTVGRMTAMKLGIPCYDQELIQKVAEESGFAERYIQERGEELSSGGWLTAAFTDREYNGLSLQDSLWLAQRNVILDLAKKGPCVIVGRCADFILRDEADCLKAFIHADMKQRAERIVTQYGERAASPEKRLKDKDKRRAAYYQFYTDMRWGAMENYDISLDSGTFGIEKCAEILANLY</sequence>
<dbReference type="Pfam" id="PF13189">
    <property type="entry name" value="Cytidylate_kin2"/>
    <property type="match status" value="1"/>
</dbReference>
<dbReference type="SUPFAM" id="SSF52540">
    <property type="entry name" value="P-loop containing nucleoside triphosphate hydrolases"/>
    <property type="match status" value="1"/>
</dbReference>
<comment type="caution">
    <text evidence="1">The sequence shown here is derived from an EMBL/GenBank/DDBJ whole genome shotgun (WGS) entry which is preliminary data.</text>
</comment>
<evidence type="ECO:0000313" key="2">
    <source>
        <dbReference type="Proteomes" id="UP000265643"/>
    </source>
</evidence>
<accession>A0A391PEJ9</accession>
<gene>
    <name evidence="1" type="ORF">KGMB01110_27150</name>
</gene>
<dbReference type="Proteomes" id="UP000265643">
    <property type="component" value="Unassembled WGS sequence"/>
</dbReference>
<dbReference type="Gene3D" id="3.40.50.300">
    <property type="entry name" value="P-loop containing nucleotide triphosphate hydrolases"/>
    <property type="match status" value="1"/>
</dbReference>
<organism evidence="1 2">
    <name type="scientific">Mediterraneibacter butyricigenes</name>
    <dbReference type="NCBI Taxonomy" id="2316025"/>
    <lineage>
        <taxon>Bacteria</taxon>
        <taxon>Bacillati</taxon>
        <taxon>Bacillota</taxon>
        <taxon>Clostridia</taxon>
        <taxon>Lachnospirales</taxon>
        <taxon>Lachnospiraceae</taxon>
        <taxon>Mediterraneibacter</taxon>
    </lineage>
</organism>
<name>A0A391PEJ9_9FIRM</name>
<dbReference type="RefSeq" id="WP_119298928.1">
    <property type="nucleotide sequence ID" value="NZ_BHGK01000001.1"/>
</dbReference>
<proteinExistence type="predicted"/>
<dbReference type="GO" id="GO:0016301">
    <property type="term" value="F:kinase activity"/>
    <property type="evidence" value="ECO:0007669"/>
    <property type="project" value="UniProtKB-KW"/>
</dbReference>
<keyword evidence="2" id="KW-1185">Reference proteome</keyword>
<protein>
    <submittedName>
        <fullName evidence="1">Cytidylate kinase</fullName>
    </submittedName>
</protein>
<evidence type="ECO:0000313" key="1">
    <source>
        <dbReference type="EMBL" id="GCA68279.1"/>
    </source>
</evidence>
<keyword evidence="1" id="KW-0808">Transferase</keyword>
<reference evidence="2" key="1">
    <citation type="submission" date="2018-09" db="EMBL/GenBank/DDBJ databases">
        <title>Draft Genome Sequence of Mediterraneibacter sp. KCTC 15684.</title>
        <authorList>
            <person name="Kim J.S."/>
            <person name="Han K.I."/>
            <person name="Suh M.K."/>
            <person name="Lee K.C."/>
            <person name="Eom M.K."/>
            <person name="Lee J.H."/>
            <person name="Park S.H."/>
            <person name="Kang S.W."/>
            <person name="Park J.E."/>
            <person name="Oh B.S."/>
            <person name="Yu S.Y."/>
            <person name="Choi S.H."/>
            <person name="Lee D.H."/>
            <person name="Yoon H."/>
            <person name="Kim B."/>
            <person name="Yang S.J."/>
            <person name="Lee J.S."/>
        </authorList>
    </citation>
    <scope>NUCLEOTIDE SEQUENCE [LARGE SCALE GENOMIC DNA]</scope>
    <source>
        <strain evidence="2">KCTC 15684</strain>
    </source>
</reference>